<gene>
    <name evidence="2" type="ORF">GH714_022444</name>
</gene>
<evidence type="ECO:0000313" key="3">
    <source>
        <dbReference type="Proteomes" id="UP000467840"/>
    </source>
</evidence>
<evidence type="ECO:0000256" key="1">
    <source>
        <dbReference type="SAM" id="SignalP"/>
    </source>
</evidence>
<keyword evidence="3" id="KW-1185">Reference proteome</keyword>
<evidence type="ECO:0000313" key="2">
    <source>
        <dbReference type="EMBL" id="KAF2306905.1"/>
    </source>
</evidence>
<comment type="caution">
    <text evidence="2">The sequence shown here is derived from an EMBL/GenBank/DDBJ whole genome shotgun (WGS) entry which is preliminary data.</text>
</comment>
<feature type="chain" id="PRO_5025681554" description="Phytocyanin domain-containing protein" evidence="1">
    <location>
        <begin position="23"/>
        <end position="88"/>
    </location>
</feature>
<proteinExistence type="predicted"/>
<dbReference type="EMBL" id="JAAGAX010000008">
    <property type="protein sequence ID" value="KAF2306905.1"/>
    <property type="molecule type" value="Genomic_DNA"/>
</dbReference>
<dbReference type="Gene3D" id="2.60.40.420">
    <property type="entry name" value="Cupredoxins - blue copper proteins"/>
    <property type="match status" value="1"/>
</dbReference>
<evidence type="ECO:0008006" key="4">
    <source>
        <dbReference type="Google" id="ProtNLM"/>
    </source>
</evidence>
<dbReference type="InterPro" id="IPR008972">
    <property type="entry name" value="Cupredoxin"/>
</dbReference>
<organism evidence="2 3">
    <name type="scientific">Hevea brasiliensis</name>
    <name type="common">Para rubber tree</name>
    <name type="synonym">Siphonia brasiliensis</name>
    <dbReference type="NCBI Taxonomy" id="3981"/>
    <lineage>
        <taxon>Eukaryota</taxon>
        <taxon>Viridiplantae</taxon>
        <taxon>Streptophyta</taxon>
        <taxon>Embryophyta</taxon>
        <taxon>Tracheophyta</taxon>
        <taxon>Spermatophyta</taxon>
        <taxon>Magnoliopsida</taxon>
        <taxon>eudicotyledons</taxon>
        <taxon>Gunneridae</taxon>
        <taxon>Pentapetalae</taxon>
        <taxon>rosids</taxon>
        <taxon>fabids</taxon>
        <taxon>Malpighiales</taxon>
        <taxon>Euphorbiaceae</taxon>
        <taxon>Crotonoideae</taxon>
        <taxon>Micrandreae</taxon>
        <taxon>Hevea</taxon>
    </lineage>
</organism>
<reference evidence="2 3" key="1">
    <citation type="journal article" date="2020" name="Mol. Plant">
        <title>The Chromosome-Based Rubber Tree Genome Provides New Insights into Spurge Genome Evolution and Rubber Biosynthesis.</title>
        <authorList>
            <person name="Liu J."/>
            <person name="Shi C."/>
            <person name="Shi C.C."/>
            <person name="Li W."/>
            <person name="Zhang Q.J."/>
            <person name="Zhang Y."/>
            <person name="Li K."/>
            <person name="Lu H.F."/>
            <person name="Shi C."/>
            <person name="Zhu S.T."/>
            <person name="Xiao Z.Y."/>
            <person name="Nan H."/>
            <person name="Yue Y."/>
            <person name="Zhu X.G."/>
            <person name="Wu Y."/>
            <person name="Hong X.N."/>
            <person name="Fan G.Y."/>
            <person name="Tong Y."/>
            <person name="Zhang D."/>
            <person name="Mao C.L."/>
            <person name="Liu Y.L."/>
            <person name="Hao S.J."/>
            <person name="Liu W.Q."/>
            <person name="Lv M.Q."/>
            <person name="Zhang H.B."/>
            <person name="Liu Y."/>
            <person name="Hu-Tang G.R."/>
            <person name="Wang J.P."/>
            <person name="Wang J.H."/>
            <person name="Sun Y.H."/>
            <person name="Ni S.B."/>
            <person name="Chen W.B."/>
            <person name="Zhang X.C."/>
            <person name="Jiao Y.N."/>
            <person name="Eichler E.E."/>
            <person name="Li G.H."/>
            <person name="Liu X."/>
            <person name="Gao L.Z."/>
        </authorList>
    </citation>
    <scope>NUCLEOTIDE SEQUENCE [LARGE SCALE GENOMIC DNA]</scope>
    <source>
        <strain evidence="3">cv. GT1</strain>
        <tissue evidence="2">Leaf</tissue>
    </source>
</reference>
<accession>A0A6A6M2T0</accession>
<dbReference type="AlphaFoldDB" id="A0A6A6M2T0"/>
<protein>
    <recommendedName>
        <fullName evidence="4">Phytocyanin domain-containing protein</fullName>
    </recommendedName>
</protein>
<dbReference type="Proteomes" id="UP000467840">
    <property type="component" value="Chromosome 9"/>
</dbReference>
<dbReference type="SUPFAM" id="SSF49503">
    <property type="entry name" value="Cupredoxins"/>
    <property type="match status" value="1"/>
</dbReference>
<sequence>MASNRFVAFAIVAVVLPTFAMATEYFVGDDEGWKVGVNYSEWANGKVFRVGDKLGIPPFLCILHFPCDHFKLFSFFYGQIGRGYFTDI</sequence>
<name>A0A6A6M2T0_HEVBR</name>
<feature type="signal peptide" evidence="1">
    <location>
        <begin position="1"/>
        <end position="22"/>
    </location>
</feature>
<keyword evidence="1" id="KW-0732">Signal</keyword>